<evidence type="ECO:0000313" key="1">
    <source>
        <dbReference type="EMBL" id="MDB0572398.1"/>
    </source>
</evidence>
<protein>
    <submittedName>
        <fullName evidence="1">Uncharacterized protein</fullName>
    </submittedName>
</protein>
<name>A0AAW5ZSM2_RALSL</name>
<dbReference type="AlphaFoldDB" id="A0AAW5ZSM2"/>
<accession>A0AAW5ZSM2</accession>
<reference evidence="1" key="1">
    <citation type="submission" date="2021-09" db="EMBL/GenBank/DDBJ databases">
        <title>Genomic analysis of Ralstonia spp.</title>
        <authorList>
            <person name="Aburjaile F."/>
            <person name="Ariute J.C."/>
            <person name="Pais A.K.L."/>
            <person name="Albuquerque G.M.R."/>
            <person name="Silva A.M.F."/>
            <person name="Brenig B."/>
            <person name="Azevedo V."/>
            <person name="Matiuzzi M."/>
            <person name="Ramos R."/>
            <person name="Goes-Neto A."/>
            <person name="Soares S."/>
            <person name="Iseppon A.M.B."/>
            <person name="Souza E."/>
            <person name="Gama M."/>
        </authorList>
    </citation>
    <scope>NUCLEOTIDE SEQUENCE</scope>
    <source>
        <strain evidence="1">CCRMRs91</strain>
    </source>
</reference>
<comment type="caution">
    <text evidence="1">The sequence shown here is derived from an EMBL/GenBank/DDBJ whole genome shotgun (WGS) entry which is preliminary data.</text>
</comment>
<proteinExistence type="predicted"/>
<organism evidence="1 2">
    <name type="scientific">Ralstonia solanacearum</name>
    <name type="common">Pseudomonas solanacearum</name>
    <dbReference type="NCBI Taxonomy" id="305"/>
    <lineage>
        <taxon>Bacteria</taxon>
        <taxon>Pseudomonadati</taxon>
        <taxon>Pseudomonadota</taxon>
        <taxon>Betaproteobacteria</taxon>
        <taxon>Burkholderiales</taxon>
        <taxon>Burkholderiaceae</taxon>
        <taxon>Ralstonia</taxon>
        <taxon>Ralstonia solanacearum species complex</taxon>
    </lineage>
</organism>
<sequence>MLHWTSAAPIIGRIEALKRELEMAPGERRAIALDDPALIDRAPHGRAPVL</sequence>
<dbReference type="RefSeq" id="WP_247571074.1">
    <property type="nucleotide sequence ID" value="NZ_JAIVFG010000028.1"/>
</dbReference>
<gene>
    <name evidence="1" type="ORF">LBW59_16680</name>
</gene>
<evidence type="ECO:0000313" key="2">
    <source>
        <dbReference type="Proteomes" id="UP001144050"/>
    </source>
</evidence>
<dbReference type="Proteomes" id="UP001144050">
    <property type="component" value="Unassembled WGS sequence"/>
</dbReference>
<dbReference type="EMBL" id="JAIVFG010000028">
    <property type="protein sequence ID" value="MDB0572398.1"/>
    <property type="molecule type" value="Genomic_DNA"/>
</dbReference>